<evidence type="ECO:0000256" key="6">
    <source>
        <dbReference type="ARBA" id="ARBA00023157"/>
    </source>
</evidence>
<dbReference type="SMART" id="SM00075">
    <property type="entry name" value="HYDRO"/>
    <property type="match status" value="1"/>
</dbReference>
<comment type="subcellular location">
    <subcellularLocation>
        <location evidence="1 7">Secreted</location>
        <location evidence="1 7">Cell wall</location>
    </subcellularLocation>
</comment>
<dbReference type="AlphaFoldDB" id="A0A8H4QF74"/>
<feature type="chain" id="PRO_5034577770" description="Hydrophobin" evidence="7">
    <location>
        <begin position="20"/>
        <end position="115"/>
    </location>
</feature>
<evidence type="ECO:0000256" key="1">
    <source>
        <dbReference type="ARBA" id="ARBA00004191"/>
    </source>
</evidence>
<evidence type="ECO:0000256" key="4">
    <source>
        <dbReference type="ARBA" id="ARBA00022525"/>
    </source>
</evidence>
<dbReference type="CDD" id="cd23507">
    <property type="entry name" value="hydrophobin_I"/>
    <property type="match status" value="1"/>
</dbReference>
<evidence type="ECO:0000256" key="3">
    <source>
        <dbReference type="ARBA" id="ARBA00022512"/>
    </source>
</evidence>
<evidence type="ECO:0000256" key="2">
    <source>
        <dbReference type="ARBA" id="ARBA00010446"/>
    </source>
</evidence>
<proteinExistence type="inferred from homology"/>
<evidence type="ECO:0000256" key="5">
    <source>
        <dbReference type="ARBA" id="ARBA00022729"/>
    </source>
</evidence>
<dbReference type="GO" id="GO:0009277">
    <property type="term" value="C:fungal-type cell wall"/>
    <property type="evidence" value="ECO:0007669"/>
    <property type="project" value="InterPro"/>
</dbReference>
<keyword evidence="4 7" id="KW-0964">Secreted</keyword>
<dbReference type="InterPro" id="IPR001338">
    <property type="entry name" value="Class_I_Hydrophobin"/>
</dbReference>
<keyword evidence="6 7" id="KW-1015">Disulfide bond</keyword>
<comment type="caution">
    <text evidence="8">The sequence shown here is derived from an EMBL/GenBank/DDBJ whole genome shotgun (WGS) entry which is preliminary data.</text>
</comment>
<accession>A0A8H4QF74</accession>
<dbReference type="PROSITE" id="PS00956">
    <property type="entry name" value="HYDROPHOBIN"/>
    <property type="match status" value="1"/>
</dbReference>
<evidence type="ECO:0000313" key="8">
    <source>
        <dbReference type="EMBL" id="KAF4610009.1"/>
    </source>
</evidence>
<dbReference type="Proteomes" id="UP000521872">
    <property type="component" value="Unassembled WGS sequence"/>
</dbReference>
<reference evidence="8 9" key="1">
    <citation type="submission" date="2019-12" db="EMBL/GenBank/DDBJ databases">
        <authorList>
            <person name="Floudas D."/>
            <person name="Bentzer J."/>
            <person name="Ahren D."/>
            <person name="Johansson T."/>
            <person name="Persson P."/>
            <person name="Tunlid A."/>
        </authorList>
    </citation>
    <scope>NUCLEOTIDE SEQUENCE [LARGE SCALE GENOMIC DNA]</scope>
    <source>
        <strain evidence="8 9">CBS 102.39</strain>
    </source>
</reference>
<dbReference type="EMBL" id="JAACJL010000059">
    <property type="protein sequence ID" value="KAF4610009.1"/>
    <property type="molecule type" value="Genomic_DNA"/>
</dbReference>
<organism evidence="8 9">
    <name type="scientific">Agrocybe pediades</name>
    <dbReference type="NCBI Taxonomy" id="84607"/>
    <lineage>
        <taxon>Eukaryota</taxon>
        <taxon>Fungi</taxon>
        <taxon>Dikarya</taxon>
        <taxon>Basidiomycota</taxon>
        <taxon>Agaricomycotina</taxon>
        <taxon>Agaricomycetes</taxon>
        <taxon>Agaricomycetidae</taxon>
        <taxon>Agaricales</taxon>
        <taxon>Agaricineae</taxon>
        <taxon>Strophariaceae</taxon>
        <taxon>Agrocybe</taxon>
    </lineage>
</organism>
<keyword evidence="5 7" id="KW-0732">Signal</keyword>
<evidence type="ECO:0000256" key="7">
    <source>
        <dbReference type="RuleBase" id="RU365009"/>
    </source>
</evidence>
<name>A0A8H4QF74_9AGAR</name>
<dbReference type="GO" id="GO:0005199">
    <property type="term" value="F:structural constituent of cell wall"/>
    <property type="evidence" value="ECO:0007669"/>
    <property type="project" value="InterPro"/>
</dbReference>
<keyword evidence="3 7" id="KW-0134">Cell wall</keyword>
<evidence type="ECO:0000313" key="9">
    <source>
        <dbReference type="Proteomes" id="UP000521872"/>
    </source>
</evidence>
<feature type="signal peptide" evidence="7">
    <location>
        <begin position="1"/>
        <end position="19"/>
    </location>
</feature>
<dbReference type="InterPro" id="IPR019778">
    <property type="entry name" value="Class_I_Hydrophobin_CS"/>
</dbReference>
<gene>
    <name evidence="8" type="ORF">D9613_010311</name>
</gene>
<sequence length="115" mass="11314">MFSKLAVAFAATMAVFVAAGPVGYPSGDITNSCNSGPVQCCNAMYDSKSKEGNLLLGLVGVAVNAVTAQVGLQCNPITAIGVGSGAQCTSQPVCCTGNHFDGLVAVGCSPVGVNA</sequence>
<keyword evidence="9" id="KW-1185">Reference proteome</keyword>
<protein>
    <recommendedName>
        <fullName evidence="7">Hydrophobin</fullName>
    </recommendedName>
</protein>
<comment type="similarity">
    <text evidence="2 7">Belongs to the fungal hydrophobin family.</text>
</comment>
<dbReference type="Pfam" id="PF01185">
    <property type="entry name" value="Hydrophobin"/>
    <property type="match status" value="1"/>
</dbReference>